<dbReference type="PANTHER" id="PTHR23427:SF2">
    <property type="entry name" value="SURFEIT LOCUS PROTEIN 1"/>
    <property type="match status" value="1"/>
</dbReference>
<evidence type="ECO:0000256" key="6">
    <source>
        <dbReference type="SAM" id="MobiDB-lite"/>
    </source>
</evidence>
<dbReference type="RefSeq" id="XP_067717434.1">
    <property type="nucleotide sequence ID" value="XM_067861333.1"/>
</dbReference>
<evidence type="ECO:0000256" key="4">
    <source>
        <dbReference type="ARBA" id="ARBA00023136"/>
    </source>
</evidence>
<evidence type="ECO:0000313" key="7">
    <source>
        <dbReference type="EMBL" id="GIX65365.1"/>
    </source>
</evidence>
<dbReference type="PANTHER" id="PTHR23427">
    <property type="entry name" value="SURFEIT LOCUS PROTEIN"/>
    <property type="match status" value="1"/>
</dbReference>
<accession>A0AAV4LZJ8</accession>
<keyword evidence="2 5" id="KW-0812">Transmembrane</keyword>
<keyword evidence="5" id="KW-0496">Mitochondrion</keyword>
<sequence length="472" mass="52569">MWFVITVGIRPFPRCVIRHVRPAAYFRPRPNVSTERRLFGSGNRPTGDAPLTTGTPTSDVDHSAATDDPGLTLPRDGSPLRCTEDQWLYLPTKNEVNLFRNSTLLPHKPIDVEGSVIVRLVDLKEGVTSPVGHAVHYSEYGVRRGECLRFLLLGSFLFSVLCSLGYWQLRRRDWKVKLLNARQAALSQPIMKLDSFANLREAVNATDDTETSAEYRCVECTGVLDTSCALLVGPRPPLYESYGGSSGYCVVHPLRFRDGSCVLVNLGWLDTDALLAGVGSPEFVTLRGVLVGGEIYDSLMASFKLQLVRGYHYILKTLSGRTLPPAESSVNRPRRLLPNTSRNVYRYLDPSSLSTEVYSSSPTSTGTYLLNAYDVLYHDDVPTTPGGASTSDHGPSTSAERPRFEPKTRAGREATSARPPFQRRQKSDYLLFYADPDTHTNYAYQWFLMAASVAGMCVYKLLRVRRTLRALI</sequence>
<name>A0AAV4LZJ8_BABCB</name>
<comment type="function">
    <text evidence="5">Probably involved in the biogenesis of the COX complex.</text>
</comment>
<feature type="compositionally biased region" description="Polar residues" evidence="6">
    <location>
        <begin position="386"/>
        <end position="399"/>
    </location>
</feature>
<evidence type="ECO:0000256" key="5">
    <source>
        <dbReference type="RuleBase" id="RU363076"/>
    </source>
</evidence>
<evidence type="ECO:0000256" key="2">
    <source>
        <dbReference type="ARBA" id="ARBA00022692"/>
    </source>
</evidence>
<dbReference type="EMBL" id="BPLF01000004">
    <property type="protein sequence ID" value="GIX65365.1"/>
    <property type="molecule type" value="Genomic_DNA"/>
</dbReference>
<keyword evidence="3 5" id="KW-1133">Transmembrane helix</keyword>
<keyword evidence="8" id="KW-1185">Reference proteome</keyword>
<evidence type="ECO:0000256" key="3">
    <source>
        <dbReference type="ARBA" id="ARBA00022989"/>
    </source>
</evidence>
<comment type="similarity">
    <text evidence="5">Belongs to the SURF1 family.</text>
</comment>
<feature type="transmembrane region" description="Helical" evidence="5">
    <location>
        <begin position="443"/>
        <end position="462"/>
    </location>
</feature>
<dbReference type="InterPro" id="IPR045214">
    <property type="entry name" value="Surf1/Surf4"/>
</dbReference>
<keyword evidence="4 5" id="KW-0472">Membrane</keyword>
<reference evidence="7 8" key="1">
    <citation type="submission" date="2021-06" db="EMBL/GenBank/DDBJ databases">
        <title>Genome sequence of Babesia caballi.</title>
        <authorList>
            <person name="Yamagishi J."/>
            <person name="Kidaka T."/>
            <person name="Ochi A."/>
        </authorList>
    </citation>
    <scope>NUCLEOTIDE SEQUENCE [LARGE SCALE GENOMIC DNA]</scope>
    <source>
        <strain evidence="7">USDA-D6B2</strain>
    </source>
</reference>
<gene>
    <name evidence="7" type="ORF">BcabD6B2_48000</name>
</gene>
<dbReference type="Proteomes" id="UP001497744">
    <property type="component" value="Unassembled WGS sequence"/>
</dbReference>
<dbReference type="AlphaFoldDB" id="A0AAV4LZJ8"/>
<feature type="region of interest" description="Disordered" evidence="6">
    <location>
        <begin position="34"/>
        <end position="75"/>
    </location>
</feature>
<dbReference type="GeneID" id="94196846"/>
<dbReference type="GO" id="GO:0005743">
    <property type="term" value="C:mitochondrial inner membrane"/>
    <property type="evidence" value="ECO:0007669"/>
    <property type="project" value="UniProtKB-SubCell"/>
</dbReference>
<organism evidence="7 8">
    <name type="scientific">Babesia caballi</name>
    <dbReference type="NCBI Taxonomy" id="5871"/>
    <lineage>
        <taxon>Eukaryota</taxon>
        <taxon>Sar</taxon>
        <taxon>Alveolata</taxon>
        <taxon>Apicomplexa</taxon>
        <taxon>Aconoidasida</taxon>
        <taxon>Piroplasmida</taxon>
        <taxon>Babesiidae</taxon>
        <taxon>Babesia</taxon>
    </lineage>
</organism>
<dbReference type="CDD" id="cd06662">
    <property type="entry name" value="SURF1"/>
    <property type="match status" value="1"/>
</dbReference>
<keyword evidence="5" id="KW-0999">Mitochondrion inner membrane</keyword>
<feature type="transmembrane region" description="Helical" evidence="5">
    <location>
        <begin position="150"/>
        <end position="169"/>
    </location>
</feature>
<comment type="subcellular location">
    <subcellularLocation>
        <location evidence="1">Membrane</location>
    </subcellularLocation>
    <subcellularLocation>
        <location evidence="5">Mitochondrion inner membrane</location>
        <topology evidence="5">Multi-pass membrane protein</topology>
    </subcellularLocation>
</comment>
<protein>
    <recommendedName>
        <fullName evidence="5">SURF1-like protein</fullName>
    </recommendedName>
</protein>
<feature type="region of interest" description="Disordered" evidence="6">
    <location>
        <begin position="383"/>
        <end position="421"/>
    </location>
</feature>
<evidence type="ECO:0000256" key="1">
    <source>
        <dbReference type="ARBA" id="ARBA00004370"/>
    </source>
</evidence>
<feature type="compositionally biased region" description="Basic and acidic residues" evidence="6">
    <location>
        <begin position="400"/>
        <end position="412"/>
    </location>
</feature>
<dbReference type="Pfam" id="PF02104">
    <property type="entry name" value="SURF1"/>
    <property type="match status" value="1"/>
</dbReference>
<evidence type="ECO:0000313" key="8">
    <source>
        <dbReference type="Proteomes" id="UP001497744"/>
    </source>
</evidence>
<dbReference type="PROSITE" id="PS50895">
    <property type="entry name" value="SURF1"/>
    <property type="match status" value="1"/>
</dbReference>
<proteinExistence type="inferred from homology"/>
<dbReference type="InterPro" id="IPR002994">
    <property type="entry name" value="Surf1/Shy1"/>
</dbReference>
<comment type="caution">
    <text evidence="7">The sequence shown here is derived from an EMBL/GenBank/DDBJ whole genome shotgun (WGS) entry which is preliminary data.</text>
</comment>